<keyword evidence="2" id="KW-1185">Reference proteome</keyword>
<gene>
    <name evidence="1" type="ordered locus">MYSTI_00235</name>
</gene>
<dbReference type="RefSeq" id="WP_015345857.1">
    <property type="nucleotide sequence ID" value="NC_020126.1"/>
</dbReference>
<evidence type="ECO:0000313" key="1">
    <source>
        <dbReference type="EMBL" id="AGC41594.1"/>
    </source>
</evidence>
<proteinExistence type="predicted"/>
<evidence type="ECO:0000313" key="2">
    <source>
        <dbReference type="Proteomes" id="UP000011131"/>
    </source>
</evidence>
<sequence length="235" mass="26493">MEPPLSRQVEARADVLVQATLEALHQDPFWEAREGAERARLQGAEDVRAHVRHLVQSLDAHQPSIMESYVHSLRALRISRGLSTLHLDTHFLRLGAALEAQGFGPGTEPQEHLRVAREALHYPSGLARRLQDDAPELSHAATARLRFYLTPEDLPRLEEELRLQLSYLADALDEGRPEVMADHVRWYVGFWPRRGFGLLAFTTVLGMLKAVLASRHPQARLLLATAGVSWEETRS</sequence>
<dbReference type="EMBL" id="CP004025">
    <property type="protein sequence ID" value="AGC41594.1"/>
    <property type="molecule type" value="Genomic_DNA"/>
</dbReference>
<dbReference type="PATRIC" id="fig|1278073.3.peg.250"/>
<dbReference type="HOGENOM" id="CLU_1184013_0_0_7"/>
<protein>
    <submittedName>
        <fullName evidence="1">Uncharacterized protein</fullName>
    </submittedName>
</protein>
<dbReference type="KEGG" id="msd:MYSTI_00235"/>
<name>L7U509_MYXSD</name>
<dbReference type="OrthoDB" id="2376384at2"/>
<reference evidence="1 2" key="1">
    <citation type="journal article" date="2013" name="Genome Announc.">
        <title>Complete genome sequence of Myxococcus stipitatus strain DSM 14675, a fruiting myxobacterium.</title>
        <authorList>
            <person name="Huntley S."/>
            <person name="Kneip S."/>
            <person name="Treuner-Lange A."/>
            <person name="Sogaard-Andersen L."/>
        </authorList>
    </citation>
    <scope>NUCLEOTIDE SEQUENCE [LARGE SCALE GENOMIC DNA]</scope>
    <source>
        <strain evidence="2">DSM 14675 / JCM 12634 / Mx s8</strain>
    </source>
</reference>
<organism evidence="1 2">
    <name type="scientific">Myxococcus stipitatus (strain DSM 14675 / JCM 12634 / Mx s8)</name>
    <dbReference type="NCBI Taxonomy" id="1278073"/>
    <lineage>
        <taxon>Bacteria</taxon>
        <taxon>Pseudomonadati</taxon>
        <taxon>Myxococcota</taxon>
        <taxon>Myxococcia</taxon>
        <taxon>Myxococcales</taxon>
        <taxon>Cystobacterineae</taxon>
        <taxon>Myxococcaceae</taxon>
        <taxon>Myxococcus</taxon>
    </lineage>
</organism>
<dbReference type="Proteomes" id="UP000011131">
    <property type="component" value="Chromosome"/>
</dbReference>
<accession>L7U509</accession>
<dbReference type="AlphaFoldDB" id="L7U509"/>